<name>A0A2M6P0K3_9BACT</name>
<dbReference type="AlphaFoldDB" id="A0A2M6P0K3"/>
<evidence type="ECO:0000313" key="2">
    <source>
        <dbReference type="Proteomes" id="UP000228528"/>
    </source>
</evidence>
<sequence>MKIKYKEKPTSESVDRYISILEKYLSALDVTLKLEVYDSPNGPLEEGINDVPITRSYLWLGKMEVISSNLGDTLEIIPPRLGLDANISVKSIWDDAIEIQNAIYNKLNISITNMNDPYWKLWDHIENIK</sequence>
<evidence type="ECO:0000313" key="1">
    <source>
        <dbReference type="EMBL" id="PIR77089.1"/>
    </source>
</evidence>
<accession>A0A2M6P0K3</accession>
<comment type="caution">
    <text evidence="1">The sequence shown here is derived from an EMBL/GenBank/DDBJ whole genome shotgun (WGS) entry which is preliminary data.</text>
</comment>
<dbReference type="Proteomes" id="UP000228528">
    <property type="component" value="Unassembled WGS sequence"/>
</dbReference>
<protein>
    <submittedName>
        <fullName evidence="1">Uncharacterized protein</fullName>
    </submittedName>
</protein>
<proteinExistence type="predicted"/>
<dbReference type="EMBL" id="PFBW01000187">
    <property type="protein sequence ID" value="PIR77089.1"/>
    <property type="molecule type" value="Genomic_DNA"/>
</dbReference>
<organism evidence="1 2">
    <name type="scientific">Candidatus Magasanikbacteria bacterium CG10_big_fil_rev_8_21_14_0_10_38_6</name>
    <dbReference type="NCBI Taxonomy" id="1974647"/>
    <lineage>
        <taxon>Bacteria</taxon>
        <taxon>Candidatus Magasanikiibacteriota</taxon>
    </lineage>
</organism>
<gene>
    <name evidence="1" type="ORF">COU30_04315</name>
</gene>
<reference evidence="2" key="1">
    <citation type="submission" date="2017-09" db="EMBL/GenBank/DDBJ databases">
        <title>Depth-based differentiation of microbial function through sediment-hosted aquifers and enrichment of novel symbionts in the deep terrestrial subsurface.</title>
        <authorList>
            <person name="Probst A.J."/>
            <person name="Ladd B."/>
            <person name="Jarett J.K."/>
            <person name="Geller-Mcgrath D.E."/>
            <person name="Sieber C.M.K."/>
            <person name="Emerson J.B."/>
            <person name="Anantharaman K."/>
            <person name="Thomas B.C."/>
            <person name="Malmstrom R."/>
            <person name="Stieglmeier M."/>
            <person name="Klingl A."/>
            <person name="Woyke T."/>
            <person name="Ryan C.M."/>
            <person name="Banfield J.F."/>
        </authorList>
    </citation>
    <scope>NUCLEOTIDE SEQUENCE [LARGE SCALE GENOMIC DNA]</scope>
</reference>